<dbReference type="PANTHER" id="PTHR30244">
    <property type="entry name" value="TRANSAMINASE"/>
    <property type="match status" value="1"/>
</dbReference>
<dbReference type="FunFam" id="3.40.640.10:FF:000089">
    <property type="entry name" value="Aminotransferase, DegT/DnrJ/EryC1/StrS family"/>
    <property type="match status" value="1"/>
</dbReference>
<dbReference type="AlphaFoldDB" id="A0A8J7TK25"/>
<organism evidence="6 7">
    <name type="scientific">Candidatus Obscuribacter phosphatis</name>
    <dbReference type="NCBI Taxonomy" id="1906157"/>
    <lineage>
        <taxon>Bacteria</taxon>
        <taxon>Bacillati</taxon>
        <taxon>Candidatus Melainabacteria</taxon>
        <taxon>Candidatus Obscuribacterales</taxon>
        <taxon>Candidatus Obscuribacteraceae</taxon>
        <taxon>Candidatus Obscuribacter</taxon>
    </lineage>
</organism>
<proteinExistence type="inferred from homology"/>
<feature type="modified residue" description="N6-(pyridoxal phosphate)lysine" evidence="4">
    <location>
        <position position="188"/>
    </location>
</feature>
<dbReference type="Proteomes" id="UP000664277">
    <property type="component" value="Unassembled WGS sequence"/>
</dbReference>
<evidence type="ECO:0000256" key="3">
    <source>
        <dbReference type="PIRSR" id="PIRSR000390-1"/>
    </source>
</evidence>
<evidence type="ECO:0000313" key="7">
    <source>
        <dbReference type="Proteomes" id="UP000664277"/>
    </source>
</evidence>
<evidence type="ECO:0000256" key="1">
    <source>
        <dbReference type="ARBA" id="ARBA00022898"/>
    </source>
</evidence>
<dbReference type="GO" id="GO:0000271">
    <property type="term" value="P:polysaccharide biosynthetic process"/>
    <property type="evidence" value="ECO:0007669"/>
    <property type="project" value="TreeGrafter"/>
</dbReference>
<dbReference type="InterPro" id="IPR000653">
    <property type="entry name" value="DegT/StrS_aminotransferase"/>
</dbReference>
<dbReference type="PANTHER" id="PTHR30244:SF36">
    <property type="entry name" value="3-OXO-GLUCOSE-6-PHOSPHATE:GLUTAMATE AMINOTRANSFERASE"/>
    <property type="match status" value="1"/>
</dbReference>
<evidence type="ECO:0000256" key="2">
    <source>
        <dbReference type="ARBA" id="ARBA00037999"/>
    </source>
</evidence>
<keyword evidence="6" id="KW-0032">Aminotransferase</keyword>
<gene>
    <name evidence="6" type="ORF">J0M35_01245</name>
</gene>
<keyword evidence="6" id="KW-0808">Transferase</keyword>
<reference evidence="6" key="1">
    <citation type="submission" date="2021-02" db="EMBL/GenBank/DDBJ databases">
        <title>Genome-Resolved Metagenomics of a Microbial Community Performing Photosynthetic Biological Nutrient Removal.</title>
        <authorList>
            <person name="Mcdaniel E.A."/>
        </authorList>
    </citation>
    <scope>NUCLEOTIDE SEQUENCE</scope>
    <source>
        <strain evidence="6">UWPOB_OBS1</strain>
    </source>
</reference>
<name>A0A8J7TK25_9BACT</name>
<keyword evidence="1 4" id="KW-0663">Pyridoxal phosphate</keyword>
<dbReference type="PIRSF" id="PIRSF000390">
    <property type="entry name" value="PLP_StrS"/>
    <property type="match status" value="1"/>
</dbReference>
<dbReference type="Pfam" id="PF01041">
    <property type="entry name" value="DegT_DnrJ_EryC1"/>
    <property type="match status" value="1"/>
</dbReference>
<dbReference type="Gene3D" id="3.90.1150.10">
    <property type="entry name" value="Aspartate Aminotransferase, domain 1"/>
    <property type="match status" value="1"/>
</dbReference>
<dbReference type="EMBL" id="JAFLCK010000001">
    <property type="protein sequence ID" value="MBN8658959.1"/>
    <property type="molecule type" value="Genomic_DNA"/>
</dbReference>
<evidence type="ECO:0000256" key="4">
    <source>
        <dbReference type="PIRSR" id="PIRSR000390-2"/>
    </source>
</evidence>
<accession>A0A8J7TK25</accession>
<comment type="similarity">
    <text evidence="2 5">Belongs to the DegT/DnrJ/EryC1 family.</text>
</comment>
<evidence type="ECO:0000313" key="6">
    <source>
        <dbReference type="EMBL" id="MBN8658959.1"/>
    </source>
</evidence>
<dbReference type="GO" id="GO:0030170">
    <property type="term" value="F:pyridoxal phosphate binding"/>
    <property type="evidence" value="ECO:0007669"/>
    <property type="project" value="UniProtKB-ARBA"/>
</dbReference>
<dbReference type="CDD" id="cd00616">
    <property type="entry name" value="AHBA_syn"/>
    <property type="match status" value="1"/>
</dbReference>
<dbReference type="InterPro" id="IPR015422">
    <property type="entry name" value="PyrdxlP-dep_Trfase_small"/>
</dbReference>
<protein>
    <submittedName>
        <fullName evidence="6">DegT/DnrJ/EryC1/StrS family aminotransferase</fullName>
    </submittedName>
</protein>
<comment type="caution">
    <text evidence="6">The sequence shown here is derived from an EMBL/GenBank/DDBJ whole genome shotgun (WGS) entry which is preliminary data.</text>
</comment>
<dbReference type="InterPro" id="IPR015421">
    <property type="entry name" value="PyrdxlP-dep_Trfase_major"/>
</dbReference>
<dbReference type="SUPFAM" id="SSF53383">
    <property type="entry name" value="PLP-dependent transferases"/>
    <property type="match status" value="1"/>
</dbReference>
<sequence length="412" mass="44610">MSNSVPILNLKAQYQSIQSEMEATVLEVLRSGNYILGKYVTALEEQVAALSQAKYGIGVANGTDALILALWALDIKEGDEVITTPFTFAATVEAIALRGAKPVFVDIDEKSFNIDPAMIEKAITAKTRVIMPVHLYGLPAHMEPIMEIARRHNLKVVEDNAQGIGALYRGKPTGSMGDIACTSFYPTKNLGAAGDAGMLVTSCDKLAERLKAIRAHGMRKRYYHDELGVNSRLDELQAAILSVKLPHLAKWNARRAEIAAIYSRELADCPGIVTPTVSLAGVPQEQAEKEVKHVYHQYTIRVLGAADAVGLENPRRDALIAALSAKGVGSMCYYPVPLHVQDAFKEIGATMGSFPISERLSREVLSLPMYPELTDEQVVYVAASIKEHMKKAGSGQTADCSMAVPQAIGSTK</sequence>
<dbReference type="Gene3D" id="3.40.640.10">
    <property type="entry name" value="Type I PLP-dependent aspartate aminotransferase-like (Major domain)"/>
    <property type="match status" value="1"/>
</dbReference>
<evidence type="ECO:0000256" key="5">
    <source>
        <dbReference type="RuleBase" id="RU004508"/>
    </source>
</evidence>
<dbReference type="GO" id="GO:0008483">
    <property type="term" value="F:transaminase activity"/>
    <property type="evidence" value="ECO:0007669"/>
    <property type="project" value="UniProtKB-KW"/>
</dbReference>
<feature type="active site" description="Proton acceptor" evidence="3">
    <location>
        <position position="188"/>
    </location>
</feature>
<dbReference type="InterPro" id="IPR015424">
    <property type="entry name" value="PyrdxlP-dep_Trfase"/>
</dbReference>